<dbReference type="HOGENOM" id="CLU_056093_3_0_9"/>
<dbReference type="eggNOG" id="COG1409">
    <property type="taxonomic scope" value="Bacteria"/>
</dbReference>
<dbReference type="GO" id="GO:0016787">
    <property type="term" value="F:hydrolase activity"/>
    <property type="evidence" value="ECO:0007669"/>
    <property type="project" value="UniProtKB-KW"/>
</dbReference>
<evidence type="ECO:0000259" key="2">
    <source>
        <dbReference type="Pfam" id="PF03629"/>
    </source>
</evidence>
<dbReference type="EMBL" id="AJDQ01000008">
    <property type="protein sequence ID" value="EOI55496.1"/>
    <property type="molecule type" value="Genomic_DNA"/>
</dbReference>
<sequence length="282" mass="31790">MKSILLIGQSNMAGRGYVKDVPAIYNENIQMLRNGRWQMMAEPIHFDREVAGIGPAASFAAAWSLDHPDEKLGLIPCAEGGSSIDEWAEDQILTRHALSEAKFAMESSELIGILWHQGENDSLNGLYKEYAQKLKAVLAHFRQELGLPMLPIIVGELPNFLGKSGFGLSATEFKEINQEMKKAVSEIDNCYIVSADKLKANLDGIHISAESQRQFGIRYYEAFDKQMDIQHSLNTEDETLSKIYGRETTKNEKIYLLSRDFALGEITYQIFIERFTELSNES</sequence>
<dbReference type="InterPro" id="IPR005181">
    <property type="entry name" value="SASA"/>
</dbReference>
<dbReference type="PANTHER" id="PTHR31988:SF19">
    <property type="entry name" value="9-O-ACETYL-N-ACETYLNEURAMINIC ACID DEACETYLASE-RELATED"/>
    <property type="match status" value="1"/>
</dbReference>
<proteinExistence type="predicted"/>
<evidence type="ECO:0000313" key="6">
    <source>
        <dbReference type="Proteomes" id="UP000014160"/>
    </source>
</evidence>
<dbReference type="Pfam" id="PF03629">
    <property type="entry name" value="SASA"/>
    <property type="match status" value="1"/>
</dbReference>
<dbReference type="OrthoDB" id="9795554at2"/>
<dbReference type="Gene3D" id="3.40.50.1110">
    <property type="entry name" value="SGNH hydrolase"/>
    <property type="match status" value="1"/>
</dbReference>
<name>R2VD00_9ENTE</name>
<dbReference type="Gene3D" id="6.10.170.10">
    <property type="match status" value="1"/>
</dbReference>
<reference evidence="3 5" key="1">
    <citation type="submission" date="2013-02" db="EMBL/GenBank/DDBJ databases">
        <title>The Genome Sequence of Enterococcus gilvus ATCC BAA-350.</title>
        <authorList>
            <consortium name="The Broad Institute Genome Sequencing Platform"/>
            <consortium name="The Broad Institute Genome Sequencing Center for Infectious Disease"/>
            <person name="Earl A.M."/>
            <person name="Gilmore M.S."/>
            <person name="Lebreton F."/>
            <person name="Walker B."/>
            <person name="Young S.K."/>
            <person name="Zeng Q."/>
            <person name="Gargeya S."/>
            <person name="Fitzgerald M."/>
            <person name="Haas B."/>
            <person name="Abouelleil A."/>
            <person name="Alvarado L."/>
            <person name="Arachchi H.M."/>
            <person name="Berlin A.M."/>
            <person name="Chapman S.B."/>
            <person name="Dewar J."/>
            <person name="Goldberg J."/>
            <person name="Griggs A."/>
            <person name="Gujja S."/>
            <person name="Hansen M."/>
            <person name="Howarth C."/>
            <person name="Imamovic A."/>
            <person name="Larimer J."/>
            <person name="McCowan C."/>
            <person name="Murphy C."/>
            <person name="Neiman D."/>
            <person name="Pearson M."/>
            <person name="Priest M."/>
            <person name="Roberts A."/>
            <person name="Saif S."/>
            <person name="Shea T."/>
            <person name="Sisk P."/>
            <person name="Sykes S."/>
            <person name="Wortman J."/>
            <person name="Nusbaum C."/>
            <person name="Birren B."/>
        </authorList>
    </citation>
    <scope>NUCLEOTIDE SEQUENCE [LARGE SCALE GENOMIC DNA]</scope>
    <source>
        <strain evidence="3 5">ATCC BAA-350</strain>
    </source>
</reference>
<dbReference type="Proteomes" id="UP000013750">
    <property type="component" value="Unassembled WGS sequence"/>
</dbReference>
<evidence type="ECO:0000313" key="5">
    <source>
        <dbReference type="Proteomes" id="UP000013750"/>
    </source>
</evidence>
<evidence type="ECO:0000313" key="3">
    <source>
        <dbReference type="EMBL" id="EOI55496.1"/>
    </source>
</evidence>
<evidence type="ECO:0000313" key="4">
    <source>
        <dbReference type="EMBL" id="EOW81961.1"/>
    </source>
</evidence>
<dbReference type="InterPro" id="IPR036514">
    <property type="entry name" value="SGNH_hydro_sf"/>
</dbReference>
<comment type="caution">
    <text evidence="3">The sequence shown here is derived from an EMBL/GenBank/DDBJ whole genome shotgun (WGS) entry which is preliminary data.</text>
</comment>
<dbReference type="SUPFAM" id="SSF52266">
    <property type="entry name" value="SGNH hydrolase"/>
    <property type="match status" value="1"/>
</dbReference>
<reference evidence="4 6" key="2">
    <citation type="submission" date="2013-03" db="EMBL/GenBank/DDBJ databases">
        <title>The Genome Sequence of Enterococcus gilvus ATCC BAA-350 (PacBio/Illumina hybrid assembly).</title>
        <authorList>
            <consortium name="The Broad Institute Genomics Platform"/>
            <consortium name="The Broad Institute Genome Sequencing Center for Infectious Disease"/>
            <person name="Earl A."/>
            <person name="Russ C."/>
            <person name="Gilmore M."/>
            <person name="Surin D."/>
            <person name="Walker B."/>
            <person name="Young S."/>
            <person name="Zeng Q."/>
            <person name="Gargeya S."/>
            <person name="Fitzgerald M."/>
            <person name="Haas B."/>
            <person name="Abouelleil A."/>
            <person name="Allen A.W."/>
            <person name="Alvarado L."/>
            <person name="Arachchi H.M."/>
            <person name="Berlin A.M."/>
            <person name="Chapman S.B."/>
            <person name="Gainer-Dewar J."/>
            <person name="Goldberg J."/>
            <person name="Griggs A."/>
            <person name="Gujja S."/>
            <person name="Hansen M."/>
            <person name="Howarth C."/>
            <person name="Imamovic A."/>
            <person name="Ireland A."/>
            <person name="Larimer J."/>
            <person name="McCowan C."/>
            <person name="Murphy C."/>
            <person name="Pearson M."/>
            <person name="Poon T.W."/>
            <person name="Priest M."/>
            <person name="Roberts A."/>
            <person name="Saif S."/>
            <person name="Shea T."/>
            <person name="Sisk P."/>
            <person name="Sykes S."/>
            <person name="Wortman J."/>
            <person name="Nusbaum C."/>
            <person name="Birren B."/>
        </authorList>
    </citation>
    <scope>NUCLEOTIDE SEQUENCE [LARGE SCALE GENOMIC DNA]</scope>
    <source>
        <strain evidence="4 6">ATCC BAA-350</strain>
    </source>
</reference>
<dbReference type="RefSeq" id="WP_010781076.1">
    <property type="nucleotide sequence ID" value="NZ_ASWH01000001.1"/>
</dbReference>
<gene>
    <name evidence="4" type="ORF">I592_01262</name>
    <name evidence="3" type="ORF">UKC_02704</name>
</gene>
<keyword evidence="1" id="KW-0378">Hydrolase</keyword>
<protein>
    <recommendedName>
        <fullName evidence="2">Sialate O-acetylesterase domain-containing protein</fullName>
    </recommendedName>
</protein>
<dbReference type="InterPro" id="IPR052940">
    <property type="entry name" value="Carb_Esterase_6"/>
</dbReference>
<dbReference type="EMBL" id="ASWH01000001">
    <property type="protein sequence ID" value="EOW81961.1"/>
    <property type="molecule type" value="Genomic_DNA"/>
</dbReference>
<accession>R2VD00</accession>
<organism evidence="3 5">
    <name type="scientific">Enterococcus gilvus ATCC BAA-350</name>
    <dbReference type="NCBI Taxonomy" id="1158614"/>
    <lineage>
        <taxon>Bacteria</taxon>
        <taxon>Bacillati</taxon>
        <taxon>Bacillota</taxon>
        <taxon>Bacilli</taxon>
        <taxon>Lactobacillales</taxon>
        <taxon>Enterococcaceae</taxon>
        <taxon>Enterococcus</taxon>
    </lineage>
</organism>
<dbReference type="AlphaFoldDB" id="R2VD00"/>
<dbReference type="PATRIC" id="fig|1158614.3.peg.2700"/>
<keyword evidence="6" id="KW-1185">Reference proteome</keyword>
<dbReference type="Proteomes" id="UP000014160">
    <property type="component" value="Unassembled WGS sequence"/>
</dbReference>
<evidence type="ECO:0000256" key="1">
    <source>
        <dbReference type="ARBA" id="ARBA00022801"/>
    </source>
</evidence>
<dbReference type="PANTHER" id="PTHR31988">
    <property type="entry name" value="ESTERASE, PUTATIVE (DUF303)-RELATED"/>
    <property type="match status" value="1"/>
</dbReference>
<feature type="domain" description="Sialate O-acetylesterase" evidence="2">
    <location>
        <begin position="4"/>
        <end position="223"/>
    </location>
</feature>